<reference evidence="1" key="1">
    <citation type="submission" date="2017-02" db="EMBL/GenBank/DDBJ databases">
        <authorList>
            <person name="Regsiter A."/>
            <person name="William W."/>
        </authorList>
    </citation>
    <scope>NUCLEOTIDE SEQUENCE</scope>
    <source>
        <strain evidence="1">Bib</strain>
    </source>
</reference>
<dbReference type="EMBL" id="FWDM01000001">
    <property type="protein sequence ID" value="SLM09724.1"/>
    <property type="molecule type" value="Genomic_DNA"/>
</dbReference>
<dbReference type="AlphaFoldDB" id="A0A3P3XEW1"/>
<proteinExistence type="predicted"/>
<sequence>MIDIYDLEKVLVSKISFKNLIDLRTKKYLMDINYPSLYVFWFNNYDGAIKNLKRNFVIKKPGKFENNLC</sequence>
<name>A0A3P3XEW1_9SPIR</name>
<gene>
    <name evidence="1" type="ORF">SPIROBIBN47_10019</name>
</gene>
<evidence type="ECO:0000313" key="1">
    <source>
        <dbReference type="EMBL" id="SLM09724.1"/>
    </source>
</evidence>
<accession>A0A3P3XEW1</accession>
<organism evidence="1">
    <name type="scientific">uncultured spirochete</name>
    <dbReference type="NCBI Taxonomy" id="156406"/>
    <lineage>
        <taxon>Bacteria</taxon>
        <taxon>Pseudomonadati</taxon>
        <taxon>Spirochaetota</taxon>
        <taxon>Spirochaetia</taxon>
        <taxon>Spirochaetales</taxon>
        <taxon>environmental samples</taxon>
    </lineage>
</organism>
<protein>
    <submittedName>
        <fullName evidence="1">Uncharacterized protein</fullName>
    </submittedName>
</protein>